<dbReference type="RefSeq" id="WP_132876518.1">
    <property type="nucleotide sequence ID" value="NZ_SLXQ01000002.1"/>
</dbReference>
<dbReference type="InterPro" id="IPR036388">
    <property type="entry name" value="WH-like_DNA-bd_sf"/>
</dbReference>
<evidence type="ECO:0000256" key="2">
    <source>
        <dbReference type="ARBA" id="ARBA00009695"/>
    </source>
</evidence>
<gene>
    <name evidence="5" type="primary">recX</name>
    <name evidence="9" type="ORF">EV191_102371</name>
</gene>
<keyword evidence="4 5" id="KW-0963">Cytoplasm</keyword>
<evidence type="ECO:0000313" key="10">
    <source>
        <dbReference type="Proteomes" id="UP000294911"/>
    </source>
</evidence>
<dbReference type="Proteomes" id="UP000294911">
    <property type="component" value="Unassembled WGS sequence"/>
</dbReference>
<organism evidence="9 10">
    <name type="scientific">Tamaricihabitans halophyticus</name>
    <dbReference type="NCBI Taxonomy" id="1262583"/>
    <lineage>
        <taxon>Bacteria</taxon>
        <taxon>Bacillati</taxon>
        <taxon>Actinomycetota</taxon>
        <taxon>Actinomycetes</taxon>
        <taxon>Pseudonocardiales</taxon>
        <taxon>Pseudonocardiaceae</taxon>
        <taxon>Tamaricihabitans</taxon>
    </lineage>
</organism>
<evidence type="ECO:0000256" key="3">
    <source>
        <dbReference type="ARBA" id="ARBA00018111"/>
    </source>
</evidence>
<dbReference type="InterPro" id="IPR053924">
    <property type="entry name" value="RecX_HTH_2nd"/>
</dbReference>
<comment type="caution">
    <text evidence="9">The sequence shown here is derived from an EMBL/GenBank/DDBJ whole genome shotgun (WGS) entry which is preliminary data.</text>
</comment>
<dbReference type="GO" id="GO:0006282">
    <property type="term" value="P:regulation of DNA repair"/>
    <property type="evidence" value="ECO:0007669"/>
    <property type="project" value="UniProtKB-UniRule"/>
</dbReference>
<evidence type="ECO:0000313" key="9">
    <source>
        <dbReference type="EMBL" id="TCP55159.1"/>
    </source>
</evidence>
<comment type="subcellular location">
    <subcellularLocation>
        <location evidence="1 5">Cytoplasm</location>
    </subcellularLocation>
</comment>
<dbReference type="GO" id="GO:0005737">
    <property type="term" value="C:cytoplasm"/>
    <property type="evidence" value="ECO:0007669"/>
    <property type="project" value="UniProtKB-SubCell"/>
</dbReference>
<feature type="domain" description="RecX second three-helical" evidence="7">
    <location>
        <begin position="76"/>
        <end position="116"/>
    </location>
</feature>
<dbReference type="InterPro" id="IPR053926">
    <property type="entry name" value="RecX_HTH_1st"/>
</dbReference>
<dbReference type="EMBL" id="SLXQ01000002">
    <property type="protein sequence ID" value="TCP55159.1"/>
    <property type="molecule type" value="Genomic_DNA"/>
</dbReference>
<dbReference type="Pfam" id="PF02631">
    <property type="entry name" value="RecX_HTH2"/>
    <property type="match status" value="1"/>
</dbReference>
<evidence type="ECO:0000256" key="1">
    <source>
        <dbReference type="ARBA" id="ARBA00004496"/>
    </source>
</evidence>
<dbReference type="OrthoDB" id="5244465at2"/>
<dbReference type="HAMAP" id="MF_01114">
    <property type="entry name" value="RecX"/>
    <property type="match status" value="1"/>
</dbReference>
<evidence type="ECO:0000256" key="6">
    <source>
        <dbReference type="SAM" id="MobiDB-lite"/>
    </source>
</evidence>
<dbReference type="PANTHER" id="PTHR33602:SF1">
    <property type="entry name" value="REGULATORY PROTEIN RECX FAMILY PROTEIN"/>
    <property type="match status" value="1"/>
</dbReference>
<reference evidence="9 10" key="1">
    <citation type="submission" date="2019-03" db="EMBL/GenBank/DDBJ databases">
        <title>Genomic Encyclopedia of Type Strains, Phase IV (KMG-IV): sequencing the most valuable type-strain genomes for metagenomic binning, comparative biology and taxonomic classification.</title>
        <authorList>
            <person name="Goeker M."/>
        </authorList>
    </citation>
    <scope>NUCLEOTIDE SEQUENCE [LARGE SCALE GENOMIC DNA]</scope>
    <source>
        <strain evidence="9 10">DSM 45765</strain>
    </source>
</reference>
<dbReference type="AlphaFoldDB" id="A0A4R2R0R2"/>
<evidence type="ECO:0000259" key="7">
    <source>
        <dbReference type="Pfam" id="PF02631"/>
    </source>
</evidence>
<feature type="region of interest" description="Disordered" evidence="6">
    <location>
        <begin position="1"/>
        <end position="29"/>
    </location>
</feature>
<dbReference type="Gene3D" id="1.10.10.10">
    <property type="entry name" value="Winged helix-like DNA-binding domain superfamily/Winged helix DNA-binding domain"/>
    <property type="match status" value="2"/>
</dbReference>
<protein>
    <recommendedName>
        <fullName evidence="3 5">Regulatory protein RecX</fullName>
    </recommendedName>
</protein>
<accession>A0A4R2R0R2</accession>
<evidence type="ECO:0000256" key="5">
    <source>
        <dbReference type="HAMAP-Rule" id="MF_01114"/>
    </source>
</evidence>
<keyword evidence="10" id="KW-1185">Reference proteome</keyword>
<evidence type="ECO:0000259" key="8">
    <source>
        <dbReference type="Pfam" id="PF21982"/>
    </source>
</evidence>
<name>A0A4R2R0R2_9PSEU</name>
<sequence>MRRSPLPLTSEQAAGRDSGPSAQPDGFSQAKDVCLRLLTTRPRTRAELEKALQGKGFDEETAEYVLGRLDKAGLVDDASFAETWVRSRHVHQGLGRRAIAAELRRKGVDESVTAQAVAEVDPESEAERARELVRKKLRGMTSATAGLDETTKMRRLVGMLARKGYAEGLAFSIVREELGAADTEPQDP</sequence>
<dbReference type="PANTHER" id="PTHR33602">
    <property type="entry name" value="REGULATORY PROTEIN RECX FAMILY PROTEIN"/>
    <property type="match status" value="1"/>
</dbReference>
<evidence type="ECO:0000256" key="4">
    <source>
        <dbReference type="ARBA" id="ARBA00022490"/>
    </source>
</evidence>
<dbReference type="Pfam" id="PF21982">
    <property type="entry name" value="RecX_HTH1"/>
    <property type="match status" value="1"/>
</dbReference>
<dbReference type="InterPro" id="IPR003783">
    <property type="entry name" value="Regulatory_RecX"/>
</dbReference>
<proteinExistence type="inferred from homology"/>
<feature type="domain" description="RecX first three-helical" evidence="8">
    <location>
        <begin position="30"/>
        <end position="69"/>
    </location>
</feature>
<comment type="similarity">
    <text evidence="2 5">Belongs to the RecX family.</text>
</comment>
<comment type="function">
    <text evidence="5">Modulates RecA activity.</text>
</comment>